<protein>
    <submittedName>
        <fullName evidence="2">Uncharacterized protein</fullName>
    </submittedName>
</protein>
<proteinExistence type="predicted"/>
<evidence type="ECO:0000313" key="2">
    <source>
        <dbReference type="EMBL" id="KAK8891162.1"/>
    </source>
</evidence>
<feature type="region of interest" description="Disordered" evidence="1">
    <location>
        <begin position="134"/>
        <end position="178"/>
    </location>
</feature>
<organism evidence="2 3">
    <name type="scientific">Tritrichomonas musculus</name>
    <dbReference type="NCBI Taxonomy" id="1915356"/>
    <lineage>
        <taxon>Eukaryota</taxon>
        <taxon>Metamonada</taxon>
        <taxon>Parabasalia</taxon>
        <taxon>Tritrichomonadida</taxon>
        <taxon>Tritrichomonadidae</taxon>
        <taxon>Tritrichomonas</taxon>
    </lineage>
</organism>
<evidence type="ECO:0000256" key="1">
    <source>
        <dbReference type="SAM" id="MobiDB-lite"/>
    </source>
</evidence>
<gene>
    <name evidence="2" type="ORF">M9Y10_028368</name>
</gene>
<dbReference type="Proteomes" id="UP001470230">
    <property type="component" value="Unassembled WGS sequence"/>
</dbReference>
<dbReference type="PANTHER" id="PTHR47026:SF2">
    <property type="entry name" value="FLAGELLAR ASSOCIATED PROTEIN"/>
    <property type="match status" value="1"/>
</dbReference>
<feature type="region of interest" description="Disordered" evidence="1">
    <location>
        <begin position="214"/>
        <end position="272"/>
    </location>
</feature>
<dbReference type="EMBL" id="JAPFFF010000004">
    <property type="protein sequence ID" value="KAK8891162.1"/>
    <property type="molecule type" value="Genomic_DNA"/>
</dbReference>
<name>A0ABR2KJW1_9EUKA</name>
<feature type="compositionally biased region" description="Polar residues" evidence="1">
    <location>
        <begin position="147"/>
        <end position="167"/>
    </location>
</feature>
<feature type="compositionally biased region" description="Polar residues" evidence="1">
    <location>
        <begin position="252"/>
        <end position="272"/>
    </location>
</feature>
<feature type="compositionally biased region" description="Low complexity" evidence="1">
    <location>
        <begin position="224"/>
        <end position="241"/>
    </location>
</feature>
<keyword evidence="3" id="KW-1185">Reference proteome</keyword>
<comment type="caution">
    <text evidence="2">The sequence shown here is derived from an EMBL/GenBank/DDBJ whole genome shotgun (WGS) entry which is preliminary data.</text>
</comment>
<reference evidence="2 3" key="1">
    <citation type="submission" date="2024-04" db="EMBL/GenBank/DDBJ databases">
        <title>Tritrichomonas musculus Genome.</title>
        <authorList>
            <person name="Alves-Ferreira E."/>
            <person name="Grigg M."/>
            <person name="Lorenzi H."/>
            <person name="Galac M."/>
        </authorList>
    </citation>
    <scope>NUCLEOTIDE SEQUENCE [LARGE SCALE GENOMIC DNA]</scope>
    <source>
        <strain evidence="2 3">EAF2021</strain>
    </source>
</reference>
<dbReference type="PANTHER" id="PTHR47026">
    <property type="entry name" value="PIGMENTOSA GTPASE REGULATOR-LIKE PROTEIN, PUTATIVE-RELATED"/>
    <property type="match status" value="1"/>
</dbReference>
<sequence length="272" mass="31262">MQITDLMINKDQALSDLDNEWQSPKKQQLYSKPSPALLNMRHMAKKMIRTQQFEEVKKLARLIEDKEKQEIVEAAKRMDEDYHIADQRLNEQYDHEQKIIESMYDMKLHNIARSREQNLRPLYQRIENLQKMKDQASKAQKKAAQLVTATTPRKRGANSNVVSSSATPRYLAGKSTSRVAKVTANGNKNSNPQKQLPQLLVTPKLALPPVRRIQRDGAKSQIAQTSMMQGQQQQQQQQTQQPSLYRPKALSRLSNSAIEKNSSKKTTSPKYH</sequence>
<accession>A0ABR2KJW1</accession>
<evidence type="ECO:0000313" key="3">
    <source>
        <dbReference type="Proteomes" id="UP001470230"/>
    </source>
</evidence>